<evidence type="ECO:0000259" key="3">
    <source>
        <dbReference type="PROSITE" id="PS50097"/>
    </source>
</evidence>
<dbReference type="SUPFAM" id="SSF50978">
    <property type="entry name" value="WD40 repeat-like"/>
    <property type="match status" value="1"/>
</dbReference>
<dbReference type="SMART" id="SM00320">
    <property type="entry name" value="WD40"/>
    <property type="match status" value="6"/>
</dbReference>
<dbReference type="EMBL" id="MH046811">
    <property type="protein sequence ID" value="AZL89589.1"/>
    <property type="molecule type" value="Genomic_DNA"/>
</dbReference>
<dbReference type="PANTHER" id="PTHR44090:SF1">
    <property type="entry name" value="SUPERKILLER COMPLEX PROTEIN 8"/>
    <property type="match status" value="1"/>
</dbReference>
<dbReference type="PROSITE" id="PS00678">
    <property type="entry name" value="WD_REPEATS_1"/>
    <property type="match status" value="1"/>
</dbReference>
<dbReference type="InterPro" id="IPR036322">
    <property type="entry name" value="WD40_repeat_dom_sf"/>
</dbReference>
<dbReference type="PROSITE" id="PS50294">
    <property type="entry name" value="WD_REPEATS_REGION"/>
    <property type="match status" value="1"/>
</dbReference>
<evidence type="ECO:0000313" key="4">
    <source>
        <dbReference type="EMBL" id="AZL89589.1"/>
    </source>
</evidence>
<keyword evidence="2" id="KW-0677">Repeat</keyword>
<keyword evidence="1" id="KW-0853">WD repeat</keyword>
<accession>A0A3S8UY21</accession>
<dbReference type="InterPro" id="IPR000210">
    <property type="entry name" value="BTB/POZ_dom"/>
</dbReference>
<dbReference type="PROSITE" id="PS50082">
    <property type="entry name" value="WD_REPEATS_2"/>
    <property type="match status" value="1"/>
</dbReference>
<dbReference type="Gene3D" id="2.130.10.10">
    <property type="entry name" value="YVTN repeat-like/Quinoprotein amine dehydrogenase"/>
    <property type="match status" value="2"/>
</dbReference>
<dbReference type="GO" id="GO:0032991">
    <property type="term" value="C:protein-containing complex"/>
    <property type="evidence" value="ECO:0007669"/>
    <property type="project" value="UniProtKB-ARBA"/>
</dbReference>
<name>A0A3S8UY21_9VIRU</name>
<proteinExistence type="predicted"/>
<dbReference type="InterPro" id="IPR019775">
    <property type="entry name" value="WD40_repeat_CS"/>
</dbReference>
<protein>
    <submittedName>
        <fullName evidence="4">BTB/POZ domain-containing protein</fullName>
    </submittedName>
</protein>
<dbReference type="InterPro" id="IPR015943">
    <property type="entry name" value="WD40/YVTN_repeat-like_dom_sf"/>
</dbReference>
<feature type="domain" description="BTB" evidence="3">
    <location>
        <begin position="13"/>
        <end position="93"/>
    </location>
</feature>
<organism evidence="4">
    <name type="scientific">Megavirus baoshan</name>
    <dbReference type="NCBI Taxonomy" id="2496520"/>
    <lineage>
        <taxon>Viruses</taxon>
        <taxon>Varidnaviria</taxon>
        <taxon>Bamfordvirae</taxon>
        <taxon>Nucleocytoviricota</taxon>
        <taxon>Megaviricetes</taxon>
        <taxon>Imitervirales</taxon>
        <taxon>Mimiviridae</taxon>
        <taxon>Megamimivirinae</taxon>
        <taxon>Megavirus</taxon>
        <taxon>Megavirus baoshanense</taxon>
    </lineage>
</organism>
<evidence type="ECO:0000256" key="1">
    <source>
        <dbReference type="ARBA" id="ARBA00022574"/>
    </source>
</evidence>
<evidence type="ECO:0000256" key="2">
    <source>
        <dbReference type="ARBA" id="ARBA00022737"/>
    </source>
</evidence>
<dbReference type="PROSITE" id="PS50097">
    <property type="entry name" value="BTB"/>
    <property type="match status" value="1"/>
</dbReference>
<reference evidence="4" key="1">
    <citation type="submission" date="2018-03" db="EMBL/GenBank/DDBJ databases">
        <title>Draft genome sequences of Megaviruse, new member of the family Mimiviridae isolated from water in Shanghai, China.</title>
        <authorList>
            <person name="Xia Y."/>
        </authorList>
    </citation>
    <scope>NUCLEOTIDE SEQUENCE</scope>
    <source>
        <strain evidence="4">SH</strain>
    </source>
</reference>
<dbReference type="InterPro" id="IPR001680">
    <property type="entry name" value="WD40_rpt"/>
</dbReference>
<gene>
    <name evidence="4" type="ORF">Mb0162</name>
</gene>
<dbReference type="InterPro" id="IPR051510">
    <property type="entry name" value="SKI8"/>
</dbReference>
<sequence>MDLLDNETDDYKNDLTIILKDDYDNHISIDVNRELLSKLSDYFNNLLIKYAEKDNIIITIYVPNAVISAEIISIYDFDFNFNFEYDRFIVFGKNWKYWLELAKCYDYFGIECDNDIINELRILLIPSEGFYLLIDLMETLNYQYLIPTLIRNLPLDYDLTNLSRELLTMILQHCKYCYFISANNSKKVKMWNTNECSLVFDDYKTDCNIYQSINNIHTVCYSPNGHQFVAISNTSMEIVNVDTRIPIIIIDDYVQCIVQVFYTADSSQIIVNNIFGHINIIESESGSLIKSHKLGNKSIKCITYCPKTNRVAYVNKNSHHIKILNINTGIIELSLNTLQYEHMGNKIHSYKYCVNSLSFSFNGEDIITGNSDGSINIWNIKDQNIKMIIISGASVIDVIYSHDNYQIASININQELQIWNAKTGNMIIKFYADIYGKSHCLSYSYDNNKLAYCSGRYIFIYDINNNKTEQYNIIGTSLEVTGISFMPTSKLINNIELILNS</sequence>
<dbReference type="Pfam" id="PF00400">
    <property type="entry name" value="WD40"/>
    <property type="match status" value="1"/>
</dbReference>
<dbReference type="PANTHER" id="PTHR44090">
    <property type="entry name" value="WD REPEAT-CONTAINING PROTEIN 61"/>
    <property type="match status" value="1"/>
</dbReference>